<reference evidence="3" key="1">
    <citation type="journal article" date="2019" name="Int. J. Syst. Evol. Microbiol.">
        <title>The Global Catalogue of Microorganisms (GCM) 10K type strain sequencing project: providing services to taxonomists for standard genome sequencing and annotation.</title>
        <authorList>
            <consortium name="The Broad Institute Genomics Platform"/>
            <consortium name="The Broad Institute Genome Sequencing Center for Infectious Disease"/>
            <person name="Wu L."/>
            <person name="Ma J."/>
        </authorList>
    </citation>
    <scope>NUCLEOTIDE SEQUENCE [LARGE SCALE GENOMIC DNA]</scope>
    <source>
        <strain evidence="3">JCM 14560</strain>
    </source>
</reference>
<feature type="transmembrane region" description="Helical" evidence="1">
    <location>
        <begin position="573"/>
        <end position="599"/>
    </location>
</feature>
<keyword evidence="1" id="KW-0812">Transmembrane</keyword>
<gene>
    <name evidence="2" type="ORF">GCM10009760_46680</name>
</gene>
<keyword evidence="3" id="KW-1185">Reference proteome</keyword>
<organism evidence="2 3">
    <name type="scientific">Kitasatospora kazusensis</name>
    <dbReference type="NCBI Taxonomy" id="407974"/>
    <lineage>
        <taxon>Bacteria</taxon>
        <taxon>Bacillati</taxon>
        <taxon>Actinomycetota</taxon>
        <taxon>Actinomycetes</taxon>
        <taxon>Kitasatosporales</taxon>
        <taxon>Streptomycetaceae</taxon>
        <taxon>Kitasatospora</taxon>
    </lineage>
</organism>
<protein>
    <submittedName>
        <fullName evidence="2">Oxidoreductase</fullName>
    </submittedName>
</protein>
<dbReference type="Proteomes" id="UP001422759">
    <property type="component" value="Unassembled WGS sequence"/>
</dbReference>
<keyword evidence="1" id="KW-1133">Transmembrane helix</keyword>
<dbReference type="EMBL" id="BAAANT010000031">
    <property type="protein sequence ID" value="GAA2151367.1"/>
    <property type="molecule type" value="Genomic_DNA"/>
</dbReference>
<comment type="caution">
    <text evidence="2">The sequence shown here is derived from an EMBL/GenBank/DDBJ whole genome shotgun (WGS) entry which is preliminary data.</text>
</comment>
<sequence length="606" mass="64136">MVVMTRTPVPRRSDVPLRLGRLTATEQRIWRAFPRGELVDLRTGDPAADAPAEADRWDADRVVRGEVIAALLLGVSPAAPGAVGAVRIVGARITGELSVDHGRVAAPLLLRECRFDGPVDLDEAVTGSIDLSGSRLASLSAYGAHVRGTLDLHGVVVNGTAELAVHADGITVDGSLNADGIAVTGPFGLINAVIGGQVTFNDAKLENDAPDGKSLNAGGMRVGRSLLARGLEATGEVRLPGAHIGSALLFDGARLTGGQGGSAFQGEGLTVASSAYFRSLARRDGADSVDRADGPDRSGGQDRAVRRFTAAGTVRLVGARIGGGLYFGGAVLTAGTASTAPVDPTDKERPALAASRMVVEGSIYFDDGFHTAGELRLTGTRITGHLDLRDMDSPDALLTLYAATAVGGVRDDLESWPSRLNLDGFSYDSFSHYLEARERIPLLARQVRRGAPDRIGGFRAQPYEQLAAYYRGLGNDGEARTVLLAKQRALRRRLPWWQRVPGHLLDLLVGYGYRPLRAIGWAVGLLAAASVYFAQVRPDHVSTEDHSVFNPVLFAADHLIPVIRFGQPEVWQYHGAAAVVTVVLTVLGWTLGIAIAAAATRTLTRS</sequence>
<keyword evidence="1" id="KW-0472">Membrane</keyword>
<evidence type="ECO:0000256" key="1">
    <source>
        <dbReference type="SAM" id="Phobius"/>
    </source>
</evidence>
<accession>A0ABP5LTQ0</accession>
<proteinExistence type="predicted"/>
<evidence type="ECO:0000313" key="2">
    <source>
        <dbReference type="EMBL" id="GAA2151367.1"/>
    </source>
</evidence>
<evidence type="ECO:0000313" key="3">
    <source>
        <dbReference type="Proteomes" id="UP001422759"/>
    </source>
</evidence>
<name>A0ABP5LTQ0_9ACTN</name>